<protein>
    <submittedName>
        <fullName evidence="4">Precorrin-6A reductase</fullName>
        <ecNumber evidence="4">1.3.1.54</ecNumber>
    </submittedName>
</protein>
<evidence type="ECO:0000256" key="2">
    <source>
        <dbReference type="ARBA" id="ARBA00022573"/>
    </source>
</evidence>
<keyword evidence="3 4" id="KW-0560">Oxidoreductase</keyword>
<keyword evidence="5" id="KW-1185">Reference proteome</keyword>
<dbReference type="EC" id="1.3.1.54" evidence="4"/>
<dbReference type="GO" id="GO:0009236">
    <property type="term" value="P:cobalamin biosynthetic process"/>
    <property type="evidence" value="ECO:0007669"/>
    <property type="project" value="UniProtKB-UniPathway"/>
</dbReference>
<dbReference type="PROSITE" id="PS51014">
    <property type="entry name" value="COBK_CBIJ"/>
    <property type="match status" value="1"/>
</dbReference>
<reference evidence="5" key="1">
    <citation type="submission" date="2018-03" db="EMBL/GenBank/DDBJ databases">
        <authorList>
            <person name="Rodrigo-Torres L."/>
            <person name="Arahal R. D."/>
            <person name="Lucena T."/>
        </authorList>
    </citation>
    <scope>NUCLEOTIDE SEQUENCE [LARGE SCALE GENOMIC DNA]</scope>
    <source>
        <strain evidence="5">CECT 8811</strain>
    </source>
</reference>
<evidence type="ECO:0000256" key="3">
    <source>
        <dbReference type="ARBA" id="ARBA00023002"/>
    </source>
</evidence>
<gene>
    <name evidence="4" type="primary">cobK</name>
    <name evidence="4" type="ORF">ALP8811_01189</name>
</gene>
<dbReference type="Pfam" id="PF02571">
    <property type="entry name" value="CbiJ"/>
    <property type="match status" value="1"/>
</dbReference>
<accession>A0A2R8AJG3</accession>
<name>A0A2R8AJG3_9RHOB</name>
<dbReference type="EMBL" id="OMOI01000001">
    <property type="protein sequence ID" value="SPF76188.1"/>
    <property type="molecule type" value="Genomic_DNA"/>
</dbReference>
<dbReference type="AlphaFoldDB" id="A0A2R8AJG3"/>
<evidence type="ECO:0000313" key="5">
    <source>
        <dbReference type="Proteomes" id="UP000244911"/>
    </source>
</evidence>
<comment type="pathway">
    <text evidence="1">Cofactor biosynthesis; adenosylcobalamin biosynthesis.</text>
</comment>
<dbReference type="InterPro" id="IPR003723">
    <property type="entry name" value="Precorrin-6x_reduct"/>
</dbReference>
<dbReference type="RefSeq" id="WP_108856213.1">
    <property type="nucleotide sequence ID" value="NZ_OMOI01000001.1"/>
</dbReference>
<keyword evidence="2" id="KW-0169">Cobalamin biosynthesis</keyword>
<dbReference type="PANTHER" id="PTHR36925">
    <property type="entry name" value="COBALT-PRECORRIN-6A REDUCTASE"/>
    <property type="match status" value="1"/>
</dbReference>
<sequence>MKILLLAGTGEARALAKLLADHGQDVLASLAGVTREPMAYPVPTREGGFGGEAAQRAFMIDQDFDAVVDATHPFAVQISNRSHKISVELSKPYLRLLRSEWREEDGDDWYFVDQPGEASTHIPSGARVFLATGAASVADWAELAEGRTLFCRRVDATDDPFPYEGDWIVGRPPFSLEEELDTLRTLGITHLVSKNAGGPTSAKLLAARQLGLPVVMLNRPALPDCDFVETPQEALAWLTRLSH</sequence>
<dbReference type="PANTHER" id="PTHR36925:SF1">
    <property type="entry name" value="COBALT-PRECORRIN-6A REDUCTASE"/>
    <property type="match status" value="1"/>
</dbReference>
<dbReference type="UniPathway" id="UPA00148"/>
<dbReference type="Proteomes" id="UP000244911">
    <property type="component" value="Unassembled WGS sequence"/>
</dbReference>
<evidence type="ECO:0000256" key="1">
    <source>
        <dbReference type="ARBA" id="ARBA00004953"/>
    </source>
</evidence>
<dbReference type="GO" id="GO:0016994">
    <property type="term" value="F:precorrin-6A reductase activity"/>
    <property type="evidence" value="ECO:0007669"/>
    <property type="project" value="UniProtKB-EC"/>
</dbReference>
<dbReference type="OrthoDB" id="5183775at2"/>
<organism evidence="4 5">
    <name type="scientific">Aliiroseovarius pelagivivens</name>
    <dbReference type="NCBI Taxonomy" id="1639690"/>
    <lineage>
        <taxon>Bacteria</taxon>
        <taxon>Pseudomonadati</taxon>
        <taxon>Pseudomonadota</taxon>
        <taxon>Alphaproteobacteria</taxon>
        <taxon>Rhodobacterales</taxon>
        <taxon>Paracoccaceae</taxon>
        <taxon>Aliiroseovarius</taxon>
    </lineage>
</organism>
<evidence type="ECO:0000313" key="4">
    <source>
        <dbReference type="EMBL" id="SPF76188.1"/>
    </source>
</evidence>
<proteinExistence type="predicted"/>